<dbReference type="PANTHER" id="PTHR44154:SF1">
    <property type="entry name" value="QUINONE OXIDOREDUCTASE"/>
    <property type="match status" value="1"/>
</dbReference>
<dbReference type="PANTHER" id="PTHR44154">
    <property type="entry name" value="QUINONE OXIDOREDUCTASE"/>
    <property type="match status" value="1"/>
</dbReference>
<evidence type="ECO:0000256" key="1">
    <source>
        <dbReference type="ARBA" id="ARBA00022857"/>
    </source>
</evidence>
<feature type="domain" description="Enoyl reductase (ER)" evidence="3">
    <location>
        <begin position="61"/>
        <end position="375"/>
    </location>
</feature>
<accession>A0A9Q9IPB1</accession>
<organism evidence="4 5">
    <name type="scientific">Dactylosporangium aurantiacum</name>
    <dbReference type="NCBI Taxonomy" id="35754"/>
    <lineage>
        <taxon>Bacteria</taxon>
        <taxon>Bacillati</taxon>
        <taxon>Actinomycetota</taxon>
        <taxon>Actinomycetes</taxon>
        <taxon>Micromonosporales</taxon>
        <taxon>Micromonosporaceae</taxon>
        <taxon>Dactylosporangium</taxon>
    </lineage>
</organism>
<dbReference type="Pfam" id="PF13602">
    <property type="entry name" value="ADH_zinc_N_2"/>
    <property type="match status" value="1"/>
</dbReference>
<keyword evidence="1" id="KW-0521">NADP</keyword>
<dbReference type="InterPro" id="IPR011032">
    <property type="entry name" value="GroES-like_sf"/>
</dbReference>
<reference evidence="4" key="1">
    <citation type="submission" date="2021-04" db="EMBL/GenBank/DDBJ databases">
        <title>Dactylosporangium aurantiacum NRRL B-8018 full assembly.</title>
        <authorList>
            <person name="Hartkoorn R.C."/>
            <person name="Beaudoing E."/>
            <person name="Hot D."/>
        </authorList>
    </citation>
    <scope>NUCLEOTIDE SEQUENCE</scope>
    <source>
        <strain evidence="4">NRRL B-8018</strain>
    </source>
</reference>
<feature type="region of interest" description="Disordered" evidence="2">
    <location>
        <begin position="25"/>
        <end position="49"/>
    </location>
</feature>
<dbReference type="GO" id="GO:0016491">
    <property type="term" value="F:oxidoreductase activity"/>
    <property type="evidence" value="ECO:0007669"/>
    <property type="project" value="InterPro"/>
</dbReference>
<dbReference type="Proteomes" id="UP001058003">
    <property type="component" value="Chromosome"/>
</dbReference>
<evidence type="ECO:0000313" key="5">
    <source>
        <dbReference type="Proteomes" id="UP001058003"/>
    </source>
</evidence>
<feature type="compositionally biased region" description="Basic and acidic residues" evidence="2">
    <location>
        <begin position="25"/>
        <end position="36"/>
    </location>
</feature>
<dbReference type="CDD" id="cd08272">
    <property type="entry name" value="MDR6"/>
    <property type="match status" value="1"/>
</dbReference>
<dbReference type="Pfam" id="PF08240">
    <property type="entry name" value="ADH_N"/>
    <property type="match status" value="1"/>
</dbReference>
<dbReference type="EMBL" id="CP073767">
    <property type="protein sequence ID" value="UWZ58713.1"/>
    <property type="molecule type" value="Genomic_DNA"/>
</dbReference>
<keyword evidence="5" id="KW-1185">Reference proteome</keyword>
<dbReference type="InterPro" id="IPR020843">
    <property type="entry name" value="ER"/>
</dbReference>
<dbReference type="SUPFAM" id="SSF50129">
    <property type="entry name" value="GroES-like"/>
    <property type="match status" value="1"/>
</dbReference>
<dbReference type="AlphaFoldDB" id="A0A9Q9IPB1"/>
<dbReference type="InterPro" id="IPR013154">
    <property type="entry name" value="ADH-like_N"/>
</dbReference>
<dbReference type="KEGG" id="daur:Daura_22620"/>
<dbReference type="InterPro" id="IPR036291">
    <property type="entry name" value="NAD(P)-bd_dom_sf"/>
</dbReference>
<dbReference type="Gene3D" id="3.40.50.720">
    <property type="entry name" value="NAD(P)-binding Rossmann-like Domain"/>
    <property type="match status" value="1"/>
</dbReference>
<dbReference type="Gene3D" id="3.90.180.10">
    <property type="entry name" value="Medium-chain alcohol dehydrogenases, catalytic domain"/>
    <property type="match status" value="1"/>
</dbReference>
<dbReference type="SUPFAM" id="SSF51735">
    <property type="entry name" value="NAD(P)-binding Rossmann-fold domains"/>
    <property type="match status" value="1"/>
</dbReference>
<evidence type="ECO:0000313" key="4">
    <source>
        <dbReference type="EMBL" id="UWZ58713.1"/>
    </source>
</evidence>
<dbReference type="RefSeq" id="WP_260710569.1">
    <property type="nucleotide sequence ID" value="NZ_CP073767.1"/>
</dbReference>
<evidence type="ECO:0000256" key="2">
    <source>
        <dbReference type="SAM" id="MobiDB-lite"/>
    </source>
</evidence>
<sequence length="381" mass="38965">MGSTAGGALTAAPGSAHAWDALRQQRPERGTSDHRGGSMNVAPSHPGDRPMMHALVVDEVGADFTLRRIARPAPAEGEVVVRIVASGVNPLDIKIRAGTAAHARVTFPAVLGIDLAGVVTEIGAGVTGFDIGDEVYGMAGGIGDRQGSLAEYSAVDADLLAPKPARLSMAEAAALPLAVITAWEGLVDRANVHDRQLVLVHGGAGGVGHVAIQIALARGATVFATGTGASLDVIRRLGAEPIDYRATSVADYVAAATGGRGFDVIFDTVGGRTLDDSFAAVRHYTGHVVSVLGWGSHSLAPLSFRGATYSGVFTLIPILTGTGRAHHGEILGEAARLVDTGKLTPILDPGTYDMSTVALAHQAVESGTARGKVVVDIGTAH</sequence>
<name>A0A9Q9IPB1_9ACTN</name>
<evidence type="ECO:0000259" key="3">
    <source>
        <dbReference type="SMART" id="SM00829"/>
    </source>
</evidence>
<proteinExistence type="predicted"/>
<gene>
    <name evidence="4" type="ORF">Daura_22620</name>
</gene>
<dbReference type="InterPro" id="IPR051603">
    <property type="entry name" value="Zinc-ADH_QOR/CCCR"/>
</dbReference>
<dbReference type="SMART" id="SM00829">
    <property type="entry name" value="PKS_ER"/>
    <property type="match status" value="1"/>
</dbReference>
<protein>
    <submittedName>
        <fullName evidence="4">Zinc-dependent alcohol dehydrogenase family protein</fullName>
    </submittedName>
</protein>